<organism evidence="1 2">
    <name type="scientific">Streptomyces cyanogenus</name>
    <dbReference type="NCBI Taxonomy" id="80860"/>
    <lineage>
        <taxon>Bacteria</taxon>
        <taxon>Bacillati</taxon>
        <taxon>Actinomycetota</taxon>
        <taxon>Actinomycetes</taxon>
        <taxon>Kitasatosporales</taxon>
        <taxon>Streptomycetaceae</taxon>
        <taxon>Streptomyces</taxon>
    </lineage>
</organism>
<reference evidence="1 2" key="1">
    <citation type="submission" date="2021-03" db="EMBL/GenBank/DDBJ databases">
        <title>Complete genome sequence of Streptomyces cyanogenus S136, producer of anticancer angucycline landomycin A.</title>
        <authorList>
            <person name="Hrab P."/>
            <person name="Ruckert C."/>
            <person name="Busche T."/>
            <person name="Ostash I."/>
            <person name="Kalinowski J."/>
            <person name="Fedorenko V."/>
            <person name="Yushchuk O."/>
            <person name="Ostash B."/>
        </authorList>
    </citation>
    <scope>NUCLEOTIDE SEQUENCE [LARGE SCALE GENOMIC DNA]</scope>
    <source>
        <strain evidence="1 2">S136</strain>
    </source>
</reference>
<dbReference type="EMBL" id="CP071839">
    <property type="protein sequence ID" value="QTD96972.1"/>
    <property type="molecule type" value="Genomic_DNA"/>
</dbReference>
<dbReference type="Gene3D" id="1.10.3230.30">
    <property type="entry name" value="Phage gp6-like head-tail connector protein"/>
    <property type="match status" value="1"/>
</dbReference>
<dbReference type="RefSeq" id="WP_208030864.1">
    <property type="nucleotide sequence ID" value="NZ_CP071839.1"/>
</dbReference>
<dbReference type="Proteomes" id="UP000663908">
    <property type="component" value="Chromosome"/>
</dbReference>
<name>A0ABX7TKR5_STRCY</name>
<keyword evidence="2" id="KW-1185">Reference proteome</keyword>
<evidence type="ECO:0000313" key="1">
    <source>
        <dbReference type="EMBL" id="QTD96972.1"/>
    </source>
</evidence>
<protein>
    <submittedName>
        <fullName evidence="1">Uncharacterized protein</fullName>
    </submittedName>
</protein>
<proteinExistence type="predicted"/>
<sequence length="268" mass="28129">MIDLGAVQQIAVDVRDAAGTLTDPSSATLTLTLPDGSTLTPAVPLPSTTAGKLRIDYVTTQVGRHAWRLVTSNPTTAYADVFDVRPAVPVGIVSLADARAQLNMGPTETADDDELRGFIGAATSAVEQALGRVVVRRTVVERQQVGRTREVLLRQVPVLSLTSVAAADGSAAWDPMNLRVDQGTGLLTVTSGALLAGAVDFTYQAGEAVIPESYRLAALIIIQHLWETQRGAMGVQLGGDSDNWSAGRGFAIPRRALELLGPQLPGVA</sequence>
<gene>
    <name evidence="1" type="ORF">S1361_06385</name>
</gene>
<evidence type="ECO:0000313" key="2">
    <source>
        <dbReference type="Proteomes" id="UP000663908"/>
    </source>
</evidence>
<accession>A0ABX7TKR5</accession>